<feature type="region of interest" description="Disordered" evidence="1">
    <location>
        <begin position="1"/>
        <end position="63"/>
    </location>
</feature>
<dbReference type="AlphaFoldDB" id="A0A7N5KRW5"/>
<reference evidence="2" key="2">
    <citation type="submission" date="2025-08" db="UniProtKB">
        <authorList>
            <consortium name="Ensembl"/>
        </authorList>
    </citation>
    <scope>IDENTIFICATION</scope>
</reference>
<reference evidence="2" key="3">
    <citation type="submission" date="2025-09" db="UniProtKB">
        <authorList>
            <consortium name="Ensembl"/>
        </authorList>
    </citation>
    <scope>IDENTIFICATION</scope>
</reference>
<organism evidence="2 3">
    <name type="scientific">Ailuropoda melanoleuca</name>
    <name type="common">Giant panda</name>
    <dbReference type="NCBI Taxonomy" id="9646"/>
    <lineage>
        <taxon>Eukaryota</taxon>
        <taxon>Metazoa</taxon>
        <taxon>Chordata</taxon>
        <taxon>Craniata</taxon>
        <taxon>Vertebrata</taxon>
        <taxon>Euteleostomi</taxon>
        <taxon>Mammalia</taxon>
        <taxon>Eutheria</taxon>
        <taxon>Laurasiatheria</taxon>
        <taxon>Carnivora</taxon>
        <taxon>Caniformia</taxon>
        <taxon>Ursidae</taxon>
        <taxon>Ailuropoda</taxon>
    </lineage>
</organism>
<evidence type="ECO:0000313" key="2">
    <source>
        <dbReference type="Ensembl" id="ENSAMEP00000042328.1"/>
    </source>
</evidence>
<feature type="compositionally biased region" description="Basic and acidic residues" evidence="1">
    <location>
        <begin position="39"/>
        <end position="56"/>
    </location>
</feature>
<dbReference type="Ensembl" id="ENSAMET00000038400.1">
    <property type="protein sequence ID" value="ENSAMEP00000042328.1"/>
    <property type="gene ID" value="ENSAMEG00000029166.1"/>
</dbReference>
<proteinExistence type="predicted"/>
<reference evidence="2 3" key="1">
    <citation type="journal article" date="2010" name="Nature">
        <title>The sequence and de novo assembly of the giant panda genome.</title>
        <authorList>
            <person name="Li R."/>
            <person name="Fan W."/>
            <person name="Tian G."/>
            <person name="Zhu H."/>
            <person name="He L."/>
            <person name="Cai J."/>
            <person name="Huang Q."/>
            <person name="Cai Q."/>
            <person name="Li B."/>
            <person name="Bai Y."/>
            <person name="Zhang Z."/>
            <person name="Zhang Y."/>
            <person name="Wang W."/>
            <person name="Li J."/>
            <person name="Wei F."/>
            <person name="Li H."/>
            <person name="Jian M."/>
            <person name="Li J."/>
            <person name="Zhang Z."/>
            <person name="Nielsen R."/>
            <person name="Li D."/>
            <person name="Gu W."/>
            <person name="Yang Z."/>
            <person name="Xuan Z."/>
            <person name="Ryder O.A."/>
            <person name="Leung F.C."/>
            <person name="Zhou Y."/>
            <person name="Cao J."/>
            <person name="Sun X."/>
            <person name="Fu Y."/>
            <person name="Fang X."/>
            <person name="Guo X."/>
            <person name="Wang B."/>
            <person name="Hou R."/>
            <person name="Shen F."/>
            <person name="Mu B."/>
            <person name="Ni P."/>
            <person name="Lin R."/>
            <person name="Qian W."/>
            <person name="Wang G."/>
            <person name="Yu C."/>
            <person name="Nie W."/>
            <person name="Wang J."/>
            <person name="Wu Z."/>
            <person name="Liang H."/>
            <person name="Min J."/>
            <person name="Wu Q."/>
            <person name="Cheng S."/>
            <person name="Ruan J."/>
            <person name="Wang M."/>
            <person name="Shi Z."/>
            <person name="Wen M."/>
            <person name="Liu B."/>
            <person name="Ren X."/>
            <person name="Zheng H."/>
            <person name="Dong D."/>
            <person name="Cook K."/>
            <person name="Shan G."/>
            <person name="Zhang H."/>
            <person name="Kosiol C."/>
            <person name="Xie X."/>
            <person name="Lu Z."/>
            <person name="Zheng H."/>
            <person name="Li Y."/>
            <person name="Steiner C.C."/>
            <person name="Lam T.T."/>
            <person name="Lin S."/>
            <person name="Zhang Q."/>
            <person name="Li G."/>
            <person name="Tian J."/>
            <person name="Gong T."/>
            <person name="Liu H."/>
            <person name="Zhang D."/>
            <person name="Fang L."/>
            <person name="Ye C."/>
            <person name="Zhang J."/>
            <person name="Hu W."/>
            <person name="Xu A."/>
            <person name="Ren Y."/>
            <person name="Zhang G."/>
            <person name="Bruford M.W."/>
            <person name="Li Q."/>
            <person name="Ma L."/>
            <person name="Guo Y."/>
            <person name="An N."/>
            <person name="Hu Y."/>
            <person name="Zheng Y."/>
            <person name="Shi Y."/>
            <person name="Li Z."/>
            <person name="Liu Q."/>
            <person name="Chen Y."/>
            <person name="Zhao J."/>
            <person name="Qu N."/>
            <person name="Zhao S."/>
            <person name="Tian F."/>
            <person name="Wang X."/>
            <person name="Wang H."/>
            <person name="Xu L."/>
            <person name="Liu X."/>
            <person name="Vinar T."/>
            <person name="Wang Y."/>
            <person name="Lam T.W."/>
            <person name="Yiu S.M."/>
            <person name="Liu S."/>
            <person name="Zhang H."/>
            <person name="Li D."/>
            <person name="Huang Y."/>
            <person name="Wang X."/>
            <person name="Yang G."/>
            <person name="Jiang Z."/>
            <person name="Wang J."/>
            <person name="Qin N."/>
            <person name="Li L."/>
            <person name="Li J."/>
            <person name="Bolund L."/>
            <person name="Kristiansen K."/>
            <person name="Wong G.K."/>
            <person name="Olson M."/>
            <person name="Zhang X."/>
            <person name="Li S."/>
            <person name="Yang H."/>
            <person name="Wang J."/>
            <person name="Wang J."/>
        </authorList>
    </citation>
    <scope>NUCLEOTIDE SEQUENCE [LARGE SCALE GENOMIC DNA]</scope>
</reference>
<protein>
    <submittedName>
        <fullName evidence="2">Uncharacterized protein</fullName>
    </submittedName>
</protein>
<name>A0A7N5KRW5_AILME</name>
<evidence type="ECO:0000313" key="3">
    <source>
        <dbReference type="Proteomes" id="UP000008912"/>
    </source>
</evidence>
<sequence length="63" mass="7176">MKGEVDVTSEPQNAEPGKNESWKREESPPLDQPLWAPRCLRDQSSDPLKEDVDHPLGYKGHHL</sequence>
<accession>A0A7N5KRW5</accession>
<keyword evidence="3" id="KW-1185">Reference proteome</keyword>
<dbReference type="InParanoid" id="A0A7N5KRW5"/>
<feature type="compositionally biased region" description="Basic and acidic residues" evidence="1">
    <location>
        <begin position="17"/>
        <end position="27"/>
    </location>
</feature>
<dbReference type="Proteomes" id="UP000008912">
    <property type="component" value="Unassembled WGS sequence"/>
</dbReference>
<evidence type="ECO:0000256" key="1">
    <source>
        <dbReference type="SAM" id="MobiDB-lite"/>
    </source>
</evidence>